<gene>
    <name evidence="3" type="ORF">ENK44_03225</name>
</gene>
<dbReference type="EMBL" id="DRQG01000026">
    <property type="protein sequence ID" value="HGY54691.1"/>
    <property type="molecule type" value="Genomic_DNA"/>
</dbReference>
<dbReference type="PANTHER" id="PTHR36536">
    <property type="entry name" value="UPF0111 PROTEIN HI_1603"/>
    <property type="match status" value="1"/>
</dbReference>
<dbReference type="InterPro" id="IPR002727">
    <property type="entry name" value="DUF47"/>
</dbReference>
<dbReference type="InterPro" id="IPR038078">
    <property type="entry name" value="PhoU-like_sf"/>
</dbReference>
<comment type="caution">
    <text evidence="3">The sequence shown here is derived from an EMBL/GenBank/DDBJ whole genome shotgun (WGS) entry which is preliminary data.</text>
</comment>
<evidence type="ECO:0000256" key="1">
    <source>
        <dbReference type="ARBA" id="ARBA00008591"/>
    </source>
</evidence>
<accession>A0A7V4WUU6</accession>
<keyword evidence="2" id="KW-0175">Coiled coil</keyword>
<dbReference type="AlphaFoldDB" id="A0A7V4WUU6"/>
<dbReference type="PANTHER" id="PTHR36536:SF3">
    <property type="entry name" value="UPF0111 PROTEIN HI_1603"/>
    <property type="match status" value="1"/>
</dbReference>
<dbReference type="Pfam" id="PF01865">
    <property type="entry name" value="PhoU_div"/>
    <property type="match status" value="1"/>
</dbReference>
<sequence length="215" mass="25314">MAILFKSTRELEAQIDEYLDAVSQGVLVFKEGVKNYIKNEHESFQDRIQRIDELEAKADNLRRHVENNLYQHSLIPEHRGDVLGLLENMDDVIDTAKETLNQFDVENPYIPKEFEDQYIELSEMAVDAADYIVMASRAFFKDYKAVKDHLHKVYFYEKEADRLSDRIKRKVFASEELELCQKFHLRYFALHIDTLADKAESVADRLSIYTIKRTI</sequence>
<name>A0A7V4WUU6_CALAY</name>
<feature type="coiled-coil region" evidence="2">
    <location>
        <begin position="44"/>
        <end position="71"/>
    </location>
</feature>
<proteinExistence type="inferred from homology"/>
<organism evidence="3">
    <name type="scientific">Caldithrix abyssi</name>
    <dbReference type="NCBI Taxonomy" id="187145"/>
    <lineage>
        <taxon>Bacteria</taxon>
        <taxon>Pseudomonadati</taxon>
        <taxon>Calditrichota</taxon>
        <taxon>Calditrichia</taxon>
        <taxon>Calditrichales</taxon>
        <taxon>Calditrichaceae</taxon>
        <taxon>Caldithrix</taxon>
    </lineage>
</organism>
<dbReference type="InterPro" id="IPR018445">
    <property type="entry name" value="Put_Phosphate_transp_reg"/>
</dbReference>
<dbReference type="Proteomes" id="UP000885779">
    <property type="component" value="Unassembled WGS sequence"/>
</dbReference>
<evidence type="ECO:0000313" key="3">
    <source>
        <dbReference type="EMBL" id="HGY54691.1"/>
    </source>
</evidence>
<comment type="similarity">
    <text evidence="1">Belongs to the UPF0111 family.</text>
</comment>
<dbReference type="Gene3D" id="1.20.58.220">
    <property type="entry name" value="Phosphate transport system protein phou homolog 2, domain 2"/>
    <property type="match status" value="1"/>
</dbReference>
<evidence type="ECO:0000256" key="2">
    <source>
        <dbReference type="SAM" id="Coils"/>
    </source>
</evidence>
<protein>
    <submittedName>
        <fullName evidence="3">DUF47 family protein</fullName>
    </submittedName>
</protein>
<reference evidence="3" key="1">
    <citation type="journal article" date="2020" name="mSystems">
        <title>Genome- and Community-Level Interaction Insights into Carbon Utilization and Element Cycling Functions of Hydrothermarchaeota in Hydrothermal Sediment.</title>
        <authorList>
            <person name="Zhou Z."/>
            <person name="Liu Y."/>
            <person name="Xu W."/>
            <person name="Pan J."/>
            <person name="Luo Z.H."/>
            <person name="Li M."/>
        </authorList>
    </citation>
    <scope>NUCLEOTIDE SEQUENCE [LARGE SCALE GENOMIC DNA]</scope>
    <source>
        <strain evidence="3">HyVt-577</strain>
    </source>
</reference>